<dbReference type="CDD" id="cd07306">
    <property type="entry name" value="Porin3_VDAC"/>
    <property type="match status" value="1"/>
</dbReference>
<dbReference type="InterPro" id="IPR027246">
    <property type="entry name" value="Porin_Euk/Tom40"/>
</dbReference>
<comment type="similarity">
    <text evidence="1">Belongs to the eukaryotic mitochondrial porin (TC 1.B.8.1) family.</text>
</comment>
<dbReference type="Pfam" id="PF01459">
    <property type="entry name" value="Porin_3"/>
    <property type="match status" value="1"/>
</dbReference>
<reference evidence="3" key="1">
    <citation type="journal article" date="2016" name="Nat. Commun.">
        <title>The Gonium pectorale genome demonstrates co-option of cell cycle regulation during the evolution of multicellularity.</title>
        <authorList>
            <person name="Hanschen E.R."/>
            <person name="Marriage T.N."/>
            <person name="Ferris P.J."/>
            <person name="Hamaji T."/>
            <person name="Toyoda A."/>
            <person name="Fujiyama A."/>
            <person name="Neme R."/>
            <person name="Noguchi H."/>
            <person name="Minakuchi Y."/>
            <person name="Suzuki M."/>
            <person name="Kawai-Toyooka H."/>
            <person name="Smith D.R."/>
            <person name="Sparks H."/>
            <person name="Anderson J."/>
            <person name="Bakaric R."/>
            <person name="Luria V."/>
            <person name="Karger A."/>
            <person name="Kirschner M.W."/>
            <person name="Durand P.M."/>
            <person name="Michod R.E."/>
            <person name="Nozaki H."/>
            <person name="Olson B.J."/>
        </authorList>
    </citation>
    <scope>NUCLEOTIDE SEQUENCE [LARGE SCALE GENOMIC DNA]</scope>
    <source>
        <strain evidence="3">NIES-2863</strain>
    </source>
</reference>
<evidence type="ECO:0000313" key="3">
    <source>
        <dbReference type="Proteomes" id="UP000075714"/>
    </source>
</evidence>
<dbReference type="EMBL" id="LSYV01000008">
    <property type="protein sequence ID" value="KXZ53186.1"/>
    <property type="molecule type" value="Genomic_DNA"/>
</dbReference>
<dbReference type="InterPro" id="IPR001925">
    <property type="entry name" value="Porin_Euk"/>
</dbReference>
<dbReference type="GO" id="GO:0005741">
    <property type="term" value="C:mitochondrial outer membrane"/>
    <property type="evidence" value="ECO:0007669"/>
    <property type="project" value="InterPro"/>
</dbReference>
<name>A0A150GTI6_GONPE</name>
<gene>
    <name evidence="2" type="ORF">GPECTOR_7g1078</name>
</gene>
<proteinExistence type="inferred from homology"/>
<evidence type="ECO:0000256" key="1">
    <source>
        <dbReference type="ARBA" id="ARBA00009624"/>
    </source>
</evidence>
<dbReference type="InterPro" id="IPR023614">
    <property type="entry name" value="Porin_dom_sf"/>
</dbReference>
<comment type="caution">
    <text evidence="2">The sequence shown here is derived from an EMBL/GenBank/DDBJ whole genome shotgun (WGS) entry which is preliminary data.</text>
</comment>
<organism evidence="2 3">
    <name type="scientific">Gonium pectorale</name>
    <name type="common">Green alga</name>
    <dbReference type="NCBI Taxonomy" id="33097"/>
    <lineage>
        <taxon>Eukaryota</taxon>
        <taxon>Viridiplantae</taxon>
        <taxon>Chlorophyta</taxon>
        <taxon>core chlorophytes</taxon>
        <taxon>Chlorophyceae</taxon>
        <taxon>CS clade</taxon>
        <taxon>Chlamydomonadales</taxon>
        <taxon>Volvocaceae</taxon>
        <taxon>Gonium</taxon>
    </lineage>
</organism>
<keyword evidence="3" id="KW-1185">Reference proteome</keyword>
<dbReference type="GO" id="GO:0008308">
    <property type="term" value="F:voltage-gated monoatomic anion channel activity"/>
    <property type="evidence" value="ECO:0007669"/>
    <property type="project" value="InterPro"/>
</dbReference>
<dbReference type="AlphaFoldDB" id="A0A150GTI6"/>
<sequence>MATLPGDIGKRAKGFLGGDAASGTFIFNPKLTISSTTQSGVALTATANQKGDKLDATLKAAYTAPSKKYSVDATADPTGKVTVNASVSEVARGVKLTGSVVLPSPASTAKLTAEYASAALSAKAVVGLNASPVVDLAIGSSLKRLLLGCEATYDSAKADLTKANLVLGYHAADFQATATLADLGSTLKLAYVHSISPVATVGGELSRKLGDPASTSFALAYGRTLAGGAVTKLKLDSAGTLAALYQTKLAGGEKLAGSLQVQATDLSKAPKYGFALDLA</sequence>
<accession>A0A150GTI6</accession>
<dbReference type="Gene3D" id="2.40.160.10">
    <property type="entry name" value="Porin"/>
    <property type="match status" value="1"/>
</dbReference>
<dbReference type="OrthoDB" id="7827681at2759"/>
<dbReference type="STRING" id="33097.A0A150GTI6"/>
<dbReference type="PANTHER" id="PTHR11743">
    <property type="entry name" value="VOLTAGE-DEPENDENT ANION-SELECTIVE CHANNEL"/>
    <property type="match status" value="1"/>
</dbReference>
<protein>
    <submittedName>
        <fullName evidence="2">Uncharacterized protein</fullName>
    </submittedName>
</protein>
<dbReference type="Proteomes" id="UP000075714">
    <property type="component" value="Unassembled WGS sequence"/>
</dbReference>
<evidence type="ECO:0000313" key="2">
    <source>
        <dbReference type="EMBL" id="KXZ53186.1"/>
    </source>
</evidence>
<dbReference type="PANTHER" id="PTHR11743:SF70">
    <property type="entry name" value="GH26960P-RELATED"/>
    <property type="match status" value="1"/>
</dbReference>